<evidence type="ECO:0000256" key="1">
    <source>
        <dbReference type="ARBA" id="ARBA00004930"/>
    </source>
</evidence>
<dbReference type="InterPro" id="IPR020845">
    <property type="entry name" value="AMP-binding_CS"/>
</dbReference>
<dbReference type="GO" id="GO:0010143">
    <property type="term" value="P:cutin biosynthetic process"/>
    <property type="evidence" value="ECO:0007669"/>
    <property type="project" value="TreeGrafter"/>
</dbReference>
<dbReference type="InterPro" id="IPR042099">
    <property type="entry name" value="ANL_N_sf"/>
</dbReference>
<dbReference type="GO" id="GO:0005783">
    <property type="term" value="C:endoplasmic reticulum"/>
    <property type="evidence" value="ECO:0007669"/>
    <property type="project" value="TreeGrafter"/>
</dbReference>
<dbReference type="InterPro" id="IPR000873">
    <property type="entry name" value="AMP-dep_synth/lig_dom"/>
</dbReference>
<name>A0AAE2CDE9_9LAMI</name>
<dbReference type="PROSITE" id="PS00455">
    <property type="entry name" value="AMP_BINDING"/>
    <property type="match status" value="1"/>
</dbReference>
<comment type="caution">
    <text evidence="4">The sequence shown here is derived from an EMBL/GenBank/DDBJ whole genome shotgun (WGS) entry which is preliminary data.</text>
</comment>
<dbReference type="PANTHER" id="PTHR43272:SF6">
    <property type="entry name" value="LONG CHAIN ACYL-COA SYNTHETASE 1"/>
    <property type="match status" value="1"/>
</dbReference>
<dbReference type="GO" id="GO:0004467">
    <property type="term" value="F:long-chain fatty acid-CoA ligase activity"/>
    <property type="evidence" value="ECO:0007669"/>
    <property type="project" value="TreeGrafter"/>
</dbReference>
<feature type="domain" description="AMP-dependent synthetase/ligase" evidence="3">
    <location>
        <begin position="129"/>
        <end position="366"/>
    </location>
</feature>
<reference evidence="4" key="1">
    <citation type="submission" date="2020-06" db="EMBL/GenBank/DDBJ databases">
        <authorList>
            <person name="Li T."/>
            <person name="Hu X."/>
            <person name="Zhang T."/>
            <person name="Song X."/>
            <person name="Zhang H."/>
            <person name="Dai N."/>
            <person name="Sheng W."/>
            <person name="Hou X."/>
            <person name="Wei L."/>
        </authorList>
    </citation>
    <scope>NUCLEOTIDE SEQUENCE</scope>
    <source>
        <strain evidence="4">3651</strain>
        <tissue evidence="4">Leaf</tissue>
    </source>
</reference>
<accession>A0AAE2CDE9</accession>
<protein>
    <submittedName>
        <fullName evidence="4">Long chain acyl-CoA synthetase 1</fullName>
    </submittedName>
</protein>
<evidence type="ECO:0000256" key="2">
    <source>
        <dbReference type="ARBA" id="ARBA00023051"/>
    </source>
</evidence>
<dbReference type="SUPFAM" id="SSF56801">
    <property type="entry name" value="Acetyl-CoA synthetase-like"/>
    <property type="match status" value="1"/>
</dbReference>
<evidence type="ECO:0000313" key="4">
    <source>
        <dbReference type="EMBL" id="KAK4418026.1"/>
    </source>
</evidence>
<gene>
    <name evidence="4" type="ORF">Salat_2215300</name>
</gene>
<dbReference type="GO" id="GO:0016020">
    <property type="term" value="C:membrane"/>
    <property type="evidence" value="ECO:0007669"/>
    <property type="project" value="TreeGrafter"/>
</dbReference>
<dbReference type="Pfam" id="PF00501">
    <property type="entry name" value="AMP-binding"/>
    <property type="match status" value="2"/>
</dbReference>
<dbReference type="GO" id="GO:0009698">
    <property type="term" value="P:phenylpropanoid metabolic process"/>
    <property type="evidence" value="ECO:0007669"/>
    <property type="project" value="UniProtKB-KW"/>
</dbReference>
<evidence type="ECO:0000259" key="3">
    <source>
        <dbReference type="Pfam" id="PF00501"/>
    </source>
</evidence>
<comment type="pathway">
    <text evidence="1">Phytoalexin biosynthesis; 3,4',5-trihydroxystilbene biosynthesis; 3,4',5-trihydroxystilbene from trans-4-coumarate: step 1/2.</text>
</comment>
<dbReference type="Proteomes" id="UP001293254">
    <property type="component" value="Unassembled WGS sequence"/>
</dbReference>
<reference evidence="4" key="2">
    <citation type="journal article" date="2024" name="Plant">
        <title>Genomic evolution and insights into agronomic trait innovations of Sesamum species.</title>
        <authorList>
            <person name="Miao H."/>
            <person name="Wang L."/>
            <person name="Qu L."/>
            <person name="Liu H."/>
            <person name="Sun Y."/>
            <person name="Le M."/>
            <person name="Wang Q."/>
            <person name="Wei S."/>
            <person name="Zheng Y."/>
            <person name="Lin W."/>
            <person name="Duan Y."/>
            <person name="Cao H."/>
            <person name="Xiong S."/>
            <person name="Wang X."/>
            <person name="Wei L."/>
            <person name="Li C."/>
            <person name="Ma Q."/>
            <person name="Ju M."/>
            <person name="Zhao R."/>
            <person name="Li G."/>
            <person name="Mu C."/>
            <person name="Tian Q."/>
            <person name="Mei H."/>
            <person name="Zhang T."/>
            <person name="Gao T."/>
            <person name="Zhang H."/>
        </authorList>
    </citation>
    <scope>NUCLEOTIDE SEQUENCE</scope>
    <source>
        <strain evidence="4">3651</strain>
    </source>
</reference>
<keyword evidence="2" id="KW-0587">Phenylpropanoid metabolism</keyword>
<dbReference type="PANTHER" id="PTHR43272">
    <property type="entry name" value="LONG-CHAIN-FATTY-ACID--COA LIGASE"/>
    <property type="match status" value="1"/>
</dbReference>
<evidence type="ECO:0000313" key="5">
    <source>
        <dbReference type="Proteomes" id="UP001293254"/>
    </source>
</evidence>
<dbReference type="EMBL" id="JACGWO010000009">
    <property type="protein sequence ID" value="KAK4418026.1"/>
    <property type="molecule type" value="Genomic_DNA"/>
</dbReference>
<proteinExistence type="predicted"/>
<organism evidence="4 5">
    <name type="scientific">Sesamum alatum</name>
    <dbReference type="NCBI Taxonomy" id="300844"/>
    <lineage>
        <taxon>Eukaryota</taxon>
        <taxon>Viridiplantae</taxon>
        <taxon>Streptophyta</taxon>
        <taxon>Embryophyta</taxon>
        <taxon>Tracheophyta</taxon>
        <taxon>Spermatophyta</taxon>
        <taxon>Magnoliopsida</taxon>
        <taxon>eudicotyledons</taxon>
        <taxon>Gunneridae</taxon>
        <taxon>Pentapetalae</taxon>
        <taxon>asterids</taxon>
        <taxon>lamiids</taxon>
        <taxon>Lamiales</taxon>
        <taxon>Pedaliaceae</taxon>
        <taxon>Sesamum</taxon>
    </lineage>
</organism>
<keyword evidence="5" id="KW-1185">Reference proteome</keyword>
<dbReference type="Gene3D" id="3.40.50.12780">
    <property type="entry name" value="N-terminal domain of ligase-like"/>
    <property type="match status" value="2"/>
</dbReference>
<sequence>MICQSPVAIAQVLSTYFQLPIILDICFYTCHEWPLTACIKGPSPSPFPPPSPRPSPSSPFFLHCSKMKKFAVKVEEGKKGRDGKPSVGPVYRNLLSEHAYPPTDPNLSTAWEIFRVSAEKHSGNRMLGWREMVNGKWGPYVWKSYKEVYQETLLAGSALRAHGSGPGARIGIYSSNCPQWIVAMEACNAHSLICVPLYDTLGTGAVDYILDHAEIDVVFVQDKKVKELLNPECTHARRLKLIVCFTSLTEEQQGKAASIGIKTCSWTEFLNMGRENPVEISPPEPSSICTIMYTSGTSGAPKGVILTHENISTSIRGVDLFMDQFEDKMSVDDVYISFLPLAHILDRMIEEYFFHKGASVGYYHGVKNRLGGRIRLIVSGGAPLSSEVEEFLRVTSCAFVVQGYGLTESCGLSTIGFPDEMCMIGTVGPSFVYNEICLEEVPEMGYDPLADPPRGEICLRGKTTFAGYYKNPELTQEVLKDGWFHTGDIGEMLPNGVVKIIDRKKNLIKLSQGEYVALEYLEKVYGITPIVEDIWVYGDSFKSMLVSVVVPNEENTKKWAQQNGYKGSFIDLCFLDQLKDHILLELKSTAERNKLRGFEHVKGVIVEPKLFELSEKELVTATLKKRRDRLLQNYKVEIDALYQTLKAAKP</sequence>
<feature type="domain" description="AMP-dependent synthetase/ligase" evidence="3">
    <location>
        <begin position="369"/>
        <end position="469"/>
    </location>
</feature>
<dbReference type="AlphaFoldDB" id="A0AAE2CDE9"/>
<dbReference type="GO" id="GO:0010025">
    <property type="term" value="P:wax biosynthetic process"/>
    <property type="evidence" value="ECO:0007669"/>
    <property type="project" value="TreeGrafter"/>
</dbReference>